<keyword evidence="5 16" id="KW-0645">Protease</keyword>
<keyword evidence="11" id="KW-1015">Disulfide bond</keyword>
<comment type="similarity">
    <text evidence="2 16">Belongs to the peptidase M1 family.</text>
</comment>
<gene>
    <name evidence="20" type="ORF">VCS650_LOCUS476</name>
</gene>
<organism evidence="20 21">
    <name type="scientific">Adineta steineri</name>
    <dbReference type="NCBI Taxonomy" id="433720"/>
    <lineage>
        <taxon>Eukaryota</taxon>
        <taxon>Metazoa</taxon>
        <taxon>Spiralia</taxon>
        <taxon>Gnathifera</taxon>
        <taxon>Rotifera</taxon>
        <taxon>Eurotatoria</taxon>
        <taxon>Bdelloidea</taxon>
        <taxon>Adinetida</taxon>
        <taxon>Adinetidae</taxon>
        <taxon>Adineta</taxon>
    </lineage>
</organism>
<keyword evidence="8 14" id="KW-0862">Zinc</keyword>
<sequence length="894" mass="102387">MFIARTTYTLRIFYAGDINRELYGFYMNHYIDSSGDKNMFMTSGMEPTSARSVLPCIDEPARKAVFKMSVVHDPLYTPWSNGEIERRETLSDGRIISYFTPTLQMSTFLLALIVAPTADFACLPDRVVARTTYTLRIFYAGDINRELYGFYMNHYIDSSGNKSMFMTSGMEPTSARSVLPCIDEPARKAIFKMSVVHDPLYTPWSNGEIERRETLSDGRIISYFTPTLQMSTFLLALIVAPTADFACLPDRVVGSKNTKSRVCGRTNILSQLTYADEVAYKTLEFFNTYFNIDYPLPKIEHFDVINFPGEAMENYGLLIYDDLGIFFDEKIVSSSIKQYITTLVVHEIAHQWLGNLVTPAWWNELWLKEGFATYMETMASSYVQPSLMLEEQVPVEMIFKFMEADSLPTSRPLSIESANLTDIIPLYDSISYYKGAAVIRMMSMILGARIFQEGLQLYVTALNFSSATEKDLWRYLNEAANNTINIQQVMDGWTRQAGYPVVEINRIYSTSDQEGVGSYMMISQKPFSLLPATNIERNPWWIPFKYFDRTFNQVNEILWFNNTSATLSITTSNPDWILANPDYLGIYRTKYDSQNFRLILNQLQSNHTHIPTANRAALIDDIFALSRAALANITDAYELIRYLKNETALVPWTIAFAAMNQQELLLGEHDILADVQQYFLELILPIYDQIGWIPVNQSTEWLRALLQPNILSTVCRYGHQSCIDVARSLYQNWTMNPTLNPIPADLRLTVYCTVARTGSRSEFSFLWARLQNESIMSEASNLLEGLSCTQDPALILWFLNKHLENESIIRNQNLISSISKIARSPQANQVVWNWIRDNWPKLFSKWGKSGSGLKRIIDAVSSRFVTTRQRDEFKAFADTIVDKGKKSIFIVLFL</sequence>
<dbReference type="EC" id="3.4.11.-" evidence="16"/>
<evidence type="ECO:0000313" key="20">
    <source>
        <dbReference type="EMBL" id="CAF0738179.1"/>
    </source>
</evidence>
<evidence type="ECO:0000256" key="7">
    <source>
        <dbReference type="ARBA" id="ARBA00022801"/>
    </source>
</evidence>
<name>A0A813ND63_9BILA</name>
<dbReference type="InterPro" id="IPR034016">
    <property type="entry name" value="M1_APN-typ"/>
</dbReference>
<feature type="site" description="Transition state stabilizer" evidence="15">
    <location>
        <position position="432"/>
    </location>
</feature>
<dbReference type="InterPro" id="IPR042097">
    <property type="entry name" value="Aminopeptidase_N-like_N_sf"/>
</dbReference>
<dbReference type="InterPro" id="IPR045357">
    <property type="entry name" value="Aminopeptidase_N-like_N"/>
</dbReference>
<keyword evidence="10" id="KW-0472">Membrane</keyword>
<dbReference type="CDD" id="cd09601">
    <property type="entry name" value="M1_APN-Q_like"/>
    <property type="match status" value="1"/>
</dbReference>
<dbReference type="Gene3D" id="1.25.50.20">
    <property type="match status" value="1"/>
</dbReference>
<dbReference type="Pfam" id="PF11838">
    <property type="entry name" value="ERAP1_C"/>
    <property type="match status" value="1"/>
</dbReference>
<dbReference type="FunFam" id="1.25.50.20:FF:000001">
    <property type="entry name" value="Aminopeptidase"/>
    <property type="match status" value="1"/>
</dbReference>
<dbReference type="Pfam" id="PF01433">
    <property type="entry name" value="Peptidase_M1"/>
    <property type="match status" value="1"/>
</dbReference>
<protein>
    <recommendedName>
        <fullName evidence="16">Aminopeptidase</fullName>
        <ecNumber evidence="16">3.4.11.-</ecNumber>
    </recommendedName>
</protein>
<feature type="domain" description="Aminopeptidase N-like N-terminal" evidence="19">
    <location>
        <begin position="126"/>
        <end position="234"/>
    </location>
</feature>
<feature type="domain" description="Peptidase M1 membrane alanine aminopeptidase" evidence="17">
    <location>
        <begin position="274"/>
        <end position="493"/>
    </location>
</feature>
<keyword evidence="7 16" id="KW-0378">Hydrolase</keyword>
<proteinExistence type="inferred from homology"/>
<dbReference type="SUPFAM" id="SSF63737">
    <property type="entry name" value="Leukotriene A4 hydrolase N-terminal domain"/>
    <property type="match status" value="2"/>
</dbReference>
<dbReference type="GO" id="GO:0005615">
    <property type="term" value="C:extracellular space"/>
    <property type="evidence" value="ECO:0007669"/>
    <property type="project" value="TreeGrafter"/>
</dbReference>
<dbReference type="PANTHER" id="PTHR11533">
    <property type="entry name" value="PROTEASE M1 ZINC METALLOPROTEASE"/>
    <property type="match status" value="1"/>
</dbReference>
<dbReference type="GO" id="GO:0005886">
    <property type="term" value="C:plasma membrane"/>
    <property type="evidence" value="ECO:0007669"/>
    <property type="project" value="UniProtKB-SubCell"/>
</dbReference>
<evidence type="ECO:0000256" key="8">
    <source>
        <dbReference type="ARBA" id="ARBA00022833"/>
    </source>
</evidence>
<dbReference type="InterPro" id="IPR027268">
    <property type="entry name" value="Peptidase_M4/M1_CTD_sf"/>
</dbReference>
<evidence type="ECO:0000256" key="14">
    <source>
        <dbReference type="PIRSR" id="PIRSR634016-3"/>
    </source>
</evidence>
<evidence type="ECO:0000259" key="19">
    <source>
        <dbReference type="Pfam" id="PF17900"/>
    </source>
</evidence>
<dbReference type="FunFam" id="1.10.390.10:FF:000013">
    <property type="entry name" value="Aminopeptidase N"/>
    <property type="match status" value="1"/>
</dbReference>
<dbReference type="GO" id="GO:0005737">
    <property type="term" value="C:cytoplasm"/>
    <property type="evidence" value="ECO:0007669"/>
    <property type="project" value="TreeGrafter"/>
</dbReference>
<evidence type="ECO:0000256" key="13">
    <source>
        <dbReference type="PIRSR" id="PIRSR634016-1"/>
    </source>
</evidence>
<evidence type="ECO:0000259" key="17">
    <source>
        <dbReference type="Pfam" id="PF01433"/>
    </source>
</evidence>
<evidence type="ECO:0000256" key="9">
    <source>
        <dbReference type="ARBA" id="ARBA00023049"/>
    </source>
</evidence>
<dbReference type="Gene3D" id="2.60.40.1730">
    <property type="entry name" value="tricorn interacting facor f3 domain"/>
    <property type="match status" value="2"/>
</dbReference>
<dbReference type="AlphaFoldDB" id="A0A813ND63"/>
<dbReference type="Pfam" id="PF17900">
    <property type="entry name" value="Peptidase_M1_N"/>
    <property type="match status" value="2"/>
</dbReference>
<keyword evidence="3 16" id="KW-0031">Aminopeptidase</keyword>
<dbReference type="GO" id="GO:0006508">
    <property type="term" value="P:proteolysis"/>
    <property type="evidence" value="ECO:0007669"/>
    <property type="project" value="UniProtKB-KW"/>
</dbReference>
<evidence type="ECO:0000256" key="5">
    <source>
        <dbReference type="ARBA" id="ARBA00022670"/>
    </source>
</evidence>
<evidence type="ECO:0000256" key="10">
    <source>
        <dbReference type="ARBA" id="ARBA00023136"/>
    </source>
</evidence>
<keyword evidence="9 16" id="KW-0482">Metalloprotease</keyword>
<dbReference type="InterPro" id="IPR024571">
    <property type="entry name" value="ERAP1-like_C_dom"/>
</dbReference>
<feature type="binding site" evidence="14">
    <location>
        <position position="369"/>
    </location>
    <ligand>
        <name>Zn(2+)</name>
        <dbReference type="ChEBI" id="CHEBI:29105"/>
        <note>catalytic</note>
    </ligand>
</feature>
<dbReference type="PRINTS" id="PR00756">
    <property type="entry name" value="ALADIPTASE"/>
</dbReference>
<accession>A0A813ND63</accession>
<feature type="domain" description="Aminopeptidase N-like N-terminal" evidence="19">
    <location>
        <begin position="5"/>
        <end position="109"/>
    </location>
</feature>
<keyword evidence="6 14" id="KW-0479">Metal-binding</keyword>
<dbReference type="Proteomes" id="UP000663891">
    <property type="component" value="Unassembled WGS sequence"/>
</dbReference>
<dbReference type="Gene3D" id="1.10.390.10">
    <property type="entry name" value="Neutral Protease Domain 2"/>
    <property type="match status" value="1"/>
</dbReference>
<dbReference type="GO" id="GO:0008270">
    <property type="term" value="F:zinc ion binding"/>
    <property type="evidence" value="ECO:0007669"/>
    <property type="project" value="UniProtKB-UniRule"/>
</dbReference>
<dbReference type="InterPro" id="IPR014782">
    <property type="entry name" value="Peptidase_M1_dom"/>
</dbReference>
<evidence type="ECO:0000256" key="2">
    <source>
        <dbReference type="ARBA" id="ARBA00010136"/>
    </source>
</evidence>
<comment type="subcellular location">
    <subcellularLocation>
        <location evidence="1">Cell membrane</location>
    </subcellularLocation>
</comment>
<feature type="domain" description="ERAP1-like C-terminal" evidence="18">
    <location>
        <begin position="576"/>
        <end position="879"/>
    </location>
</feature>
<dbReference type="InterPro" id="IPR001930">
    <property type="entry name" value="Peptidase_M1"/>
</dbReference>
<feature type="binding site" evidence="14">
    <location>
        <position position="350"/>
    </location>
    <ligand>
        <name>Zn(2+)</name>
        <dbReference type="ChEBI" id="CHEBI:29105"/>
        <note>catalytic</note>
    </ligand>
</feature>
<evidence type="ECO:0000256" key="6">
    <source>
        <dbReference type="ARBA" id="ARBA00022723"/>
    </source>
</evidence>
<evidence type="ECO:0000256" key="3">
    <source>
        <dbReference type="ARBA" id="ARBA00022438"/>
    </source>
</evidence>
<dbReference type="GO" id="GO:0043171">
    <property type="term" value="P:peptide catabolic process"/>
    <property type="evidence" value="ECO:0007669"/>
    <property type="project" value="TreeGrafter"/>
</dbReference>
<dbReference type="SUPFAM" id="SSF55486">
    <property type="entry name" value="Metalloproteases ('zincins'), catalytic domain"/>
    <property type="match status" value="1"/>
</dbReference>
<dbReference type="OrthoDB" id="6750768at2759"/>
<evidence type="ECO:0000256" key="16">
    <source>
        <dbReference type="RuleBase" id="RU364040"/>
    </source>
</evidence>
<evidence type="ECO:0000256" key="12">
    <source>
        <dbReference type="ARBA" id="ARBA00023180"/>
    </source>
</evidence>
<comment type="cofactor">
    <cofactor evidence="14 16">
        <name>Zn(2+)</name>
        <dbReference type="ChEBI" id="CHEBI:29105"/>
    </cofactor>
    <text evidence="14 16">Binds 1 zinc ion per subunit.</text>
</comment>
<keyword evidence="12" id="KW-0325">Glycoprotein</keyword>
<evidence type="ECO:0000256" key="4">
    <source>
        <dbReference type="ARBA" id="ARBA00022475"/>
    </source>
</evidence>
<evidence type="ECO:0000259" key="18">
    <source>
        <dbReference type="Pfam" id="PF11838"/>
    </source>
</evidence>
<reference evidence="20" key="1">
    <citation type="submission" date="2021-02" db="EMBL/GenBank/DDBJ databases">
        <authorList>
            <person name="Nowell W R."/>
        </authorList>
    </citation>
    <scope>NUCLEOTIDE SEQUENCE</scope>
</reference>
<dbReference type="InterPro" id="IPR050344">
    <property type="entry name" value="Peptidase_M1_aminopeptidases"/>
</dbReference>
<feature type="active site" description="Proton acceptor" evidence="13">
    <location>
        <position position="347"/>
    </location>
</feature>
<dbReference type="GO" id="GO:0070006">
    <property type="term" value="F:metalloaminopeptidase activity"/>
    <property type="evidence" value="ECO:0007669"/>
    <property type="project" value="TreeGrafter"/>
</dbReference>
<dbReference type="GO" id="GO:0042277">
    <property type="term" value="F:peptide binding"/>
    <property type="evidence" value="ECO:0007669"/>
    <property type="project" value="TreeGrafter"/>
</dbReference>
<evidence type="ECO:0000256" key="11">
    <source>
        <dbReference type="ARBA" id="ARBA00023157"/>
    </source>
</evidence>
<evidence type="ECO:0000256" key="15">
    <source>
        <dbReference type="PIRSR" id="PIRSR634016-4"/>
    </source>
</evidence>
<dbReference type="Gene3D" id="2.60.40.1910">
    <property type="match status" value="1"/>
</dbReference>
<evidence type="ECO:0000313" key="21">
    <source>
        <dbReference type="Proteomes" id="UP000663891"/>
    </source>
</evidence>
<dbReference type="EMBL" id="CAJNON010000002">
    <property type="protein sequence ID" value="CAF0738179.1"/>
    <property type="molecule type" value="Genomic_DNA"/>
</dbReference>
<keyword evidence="4" id="KW-1003">Cell membrane</keyword>
<feature type="binding site" evidence="14">
    <location>
        <position position="346"/>
    </location>
    <ligand>
        <name>Zn(2+)</name>
        <dbReference type="ChEBI" id="CHEBI:29105"/>
        <note>catalytic</note>
    </ligand>
</feature>
<evidence type="ECO:0000256" key="1">
    <source>
        <dbReference type="ARBA" id="ARBA00004236"/>
    </source>
</evidence>
<dbReference type="PANTHER" id="PTHR11533:SF294">
    <property type="entry name" value="THYROTROPIN-RELEASING HORMONE-DEGRADING ECTOENZYME"/>
    <property type="match status" value="1"/>
</dbReference>
<comment type="caution">
    <text evidence="20">The sequence shown here is derived from an EMBL/GenBank/DDBJ whole genome shotgun (WGS) entry which is preliminary data.</text>
</comment>